<accession>A0AA95MQ45</accession>
<dbReference type="KEGG" id="nnv:QNH39_27770"/>
<name>A0AA95MQ45_9BACI</name>
<gene>
    <name evidence="1" type="ORF">QNH39_27770</name>
</gene>
<evidence type="ECO:0000313" key="1">
    <source>
        <dbReference type="EMBL" id="WHY86319.1"/>
    </source>
</evidence>
<dbReference type="RefSeq" id="WP_156482353.1">
    <property type="nucleotide sequence ID" value="NZ_CP126114.1"/>
</dbReference>
<dbReference type="AlphaFoldDB" id="A0AA95MQ45"/>
<sequence>MKKNLGAIKQLLGLYRNQELVINREVLKMGFTNRTFKLNDNVFTCFTNFCKEQYPQYRIQDLIGQALWEFVKKYSK</sequence>
<organism evidence="1 2">
    <name type="scientific">Neobacillus novalis</name>
    <dbReference type="NCBI Taxonomy" id="220687"/>
    <lineage>
        <taxon>Bacteria</taxon>
        <taxon>Bacillati</taxon>
        <taxon>Bacillota</taxon>
        <taxon>Bacilli</taxon>
        <taxon>Bacillales</taxon>
        <taxon>Bacillaceae</taxon>
        <taxon>Neobacillus</taxon>
    </lineage>
</organism>
<keyword evidence="2" id="KW-1185">Reference proteome</keyword>
<proteinExistence type="predicted"/>
<evidence type="ECO:0000313" key="2">
    <source>
        <dbReference type="Proteomes" id="UP001178288"/>
    </source>
</evidence>
<reference evidence="1" key="1">
    <citation type="submission" date="2023-05" db="EMBL/GenBank/DDBJ databases">
        <title>Comparative genomics of Bacillaceae isolates and their secondary metabolite potential.</title>
        <authorList>
            <person name="Song L."/>
            <person name="Nielsen L.J."/>
            <person name="Mohite O."/>
            <person name="Xu X."/>
            <person name="Weber T."/>
            <person name="Kovacs A.T."/>
        </authorList>
    </citation>
    <scope>NUCLEOTIDE SEQUENCE</scope>
    <source>
        <strain evidence="1">XLM17</strain>
    </source>
</reference>
<dbReference type="EMBL" id="CP126114">
    <property type="protein sequence ID" value="WHY86319.1"/>
    <property type="molecule type" value="Genomic_DNA"/>
</dbReference>
<protein>
    <submittedName>
        <fullName evidence="1">Uncharacterized protein</fullName>
    </submittedName>
</protein>
<dbReference type="Proteomes" id="UP001178288">
    <property type="component" value="Chromosome"/>
</dbReference>